<organism evidence="2 3">
    <name type="scientific">Pleurodeles waltl</name>
    <name type="common">Iberian ribbed newt</name>
    <dbReference type="NCBI Taxonomy" id="8319"/>
    <lineage>
        <taxon>Eukaryota</taxon>
        <taxon>Metazoa</taxon>
        <taxon>Chordata</taxon>
        <taxon>Craniata</taxon>
        <taxon>Vertebrata</taxon>
        <taxon>Euteleostomi</taxon>
        <taxon>Amphibia</taxon>
        <taxon>Batrachia</taxon>
        <taxon>Caudata</taxon>
        <taxon>Salamandroidea</taxon>
        <taxon>Salamandridae</taxon>
        <taxon>Pleurodelinae</taxon>
        <taxon>Pleurodeles</taxon>
    </lineage>
</organism>
<sequence length="170" mass="18378">MSRHKSSSNWDGPAAGGKTGACVATYAADVDGVSGAERSVTRSRRSCPGRSEEARSRRRGPNVHSDDGRGPVGNQPARAVPAETFRLQRCSVWSGSRRCAPARAAPVPEETPGGHPRGHLKTWLISESPGAKSRYRCRPEERTVYIILLVGHTIGGRHFETVDPRWAAAQ</sequence>
<dbReference type="Proteomes" id="UP001066276">
    <property type="component" value="Chromosome 3_2"/>
</dbReference>
<gene>
    <name evidence="2" type="ORF">NDU88_001885</name>
</gene>
<protein>
    <submittedName>
        <fullName evidence="2">Uncharacterized protein</fullName>
    </submittedName>
</protein>
<proteinExistence type="predicted"/>
<comment type="caution">
    <text evidence="2">The sequence shown here is derived from an EMBL/GenBank/DDBJ whole genome shotgun (WGS) entry which is preliminary data.</text>
</comment>
<dbReference type="AlphaFoldDB" id="A0AAV7TJ41"/>
<feature type="region of interest" description="Disordered" evidence="1">
    <location>
        <begin position="30"/>
        <end position="79"/>
    </location>
</feature>
<evidence type="ECO:0000313" key="2">
    <source>
        <dbReference type="EMBL" id="KAJ1176614.1"/>
    </source>
</evidence>
<accession>A0AAV7TJ41</accession>
<name>A0AAV7TJ41_PLEWA</name>
<evidence type="ECO:0000256" key="1">
    <source>
        <dbReference type="SAM" id="MobiDB-lite"/>
    </source>
</evidence>
<dbReference type="EMBL" id="JANPWB010000006">
    <property type="protein sequence ID" value="KAJ1176614.1"/>
    <property type="molecule type" value="Genomic_DNA"/>
</dbReference>
<evidence type="ECO:0000313" key="3">
    <source>
        <dbReference type="Proteomes" id="UP001066276"/>
    </source>
</evidence>
<reference evidence="2" key="1">
    <citation type="journal article" date="2022" name="bioRxiv">
        <title>Sequencing and chromosome-scale assembly of the giantPleurodeles waltlgenome.</title>
        <authorList>
            <person name="Brown T."/>
            <person name="Elewa A."/>
            <person name="Iarovenko S."/>
            <person name="Subramanian E."/>
            <person name="Araus A.J."/>
            <person name="Petzold A."/>
            <person name="Susuki M."/>
            <person name="Suzuki K.-i.T."/>
            <person name="Hayashi T."/>
            <person name="Toyoda A."/>
            <person name="Oliveira C."/>
            <person name="Osipova E."/>
            <person name="Leigh N.D."/>
            <person name="Simon A."/>
            <person name="Yun M.H."/>
        </authorList>
    </citation>
    <scope>NUCLEOTIDE SEQUENCE</scope>
    <source>
        <strain evidence="2">20211129_DDA</strain>
        <tissue evidence="2">Liver</tissue>
    </source>
</reference>
<keyword evidence="3" id="KW-1185">Reference proteome</keyword>